<name>A0A4U8UZ52_STECR</name>
<reference evidence="1 2" key="2">
    <citation type="journal article" date="2019" name="G3 (Bethesda)">
        <title>Hybrid Assembly of the Genome of the Entomopathogenic Nematode Steinernema carpocapsae Identifies the X-Chromosome.</title>
        <authorList>
            <person name="Serra L."/>
            <person name="Macchietto M."/>
            <person name="Macias-Munoz A."/>
            <person name="McGill C.J."/>
            <person name="Rodriguez I.M."/>
            <person name="Rodriguez B."/>
            <person name="Murad R."/>
            <person name="Mortazavi A."/>
        </authorList>
    </citation>
    <scope>NUCLEOTIDE SEQUENCE [LARGE SCALE GENOMIC DNA]</scope>
    <source>
        <strain evidence="1 2">ALL</strain>
    </source>
</reference>
<protein>
    <submittedName>
        <fullName evidence="1">Uncharacterized protein</fullName>
    </submittedName>
</protein>
<organism evidence="1 2">
    <name type="scientific">Steinernema carpocapsae</name>
    <name type="common">Entomopathogenic nematode</name>
    <dbReference type="NCBI Taxonomy" id="34508"/>
    <lineage>
        <taxon>Eukaryota</taxon>
        <taxon>Metazoa</taxon>
        <taxon>Ecdysozoa</taxon>
        <taxon>Nematoda</taxon>
        <taxon>Chromadorea</taxon>
        <taxon>Rhabditida</taxon>
        <taxon>Tylenchina</taxon>
        <taxon>Panagrolaimomorpha</taxon>
        <taxon>Strongyloidoidea</taxon>
        <taxon>Steinernematidae</taxon>
        <taxon>Steinernema</taxon>
    </lineage>
</organism>
<gene>
    <name evidence="1" type="ORF">L596_005020</name>
</gene>
<reference evidence="1 2" key="1">
    <citation type="journal article" date="2015" name="Genome Biol.">
        <title>Comparative genomics of Steinernema reveals deeply conserved gene regulatory networks.</title>
        <authorList>
            <person name="Dillman A.R."/>
            <person name="Macchietto M."/>
            <person name="Porter C.F."/>
            <person name="Rogers A."/>
            <person name="Williams B."/>
            <person name="Antoshechkin I."/>
            <person name="Lee M.M."/>
            <person name="Goodwin Z."/>
            <person name="Lu X."/>
            <person name="Lewis E.E."/>
            <person name="Goodrich-Blair H."/>
            <person name="Stock S.P."/>
            <person name="Adams B.J."/>
            <person name="Sternberg P.W."/>
            <person name="Mortazavi A."/>
        </authorList>
    </citation>
    <scope>NUCLEOTIDE SEQUENCE [LARGE SCALE GENOMIC DNA]</scope>
    <source>
        <strain evidence="1 2">ALL</strain>
    </source>
</reference>
<accession>A0A4U8UZ52</accession>
<sequence>MAYRELQHASCKRSIQRPGQSIMKTSFAIVLSIPISPTYRERRGGNLERRAGGHSDARRLLNHFPLVGPVVGRTMVVGHCIYSSTL</sequence>
<evidence type="ECO:0000313" key="2">
    <source>
        <dbReference type="Proteomes" id="UP000298663"/>
    </source>
</evidence>
<evidence type="ECO:0000313" key="1">
    <source>
        <dbReference type="EMBL" id="TMS38255.1"/>
    </source>
</evidence>
<comment type="caution">
    <text evidence="1">The sequence shown here is derived from an EMBL/GenBank/DDBJ whole genome shotgun (WGS) entry which is preliminary data.</text>
</comment>
<dbReference type="AlphaFoldDB" id="A0A4U8UZ52"/>
<keyword evidence="2" id="KW-1185">Reference proteome</keyword>
<dbReference type="EMBL" id="CM016762">
    <property type="protein sequence ID" value="TMS38255.1"/>
    <property type="molecule type" value="Genomic_DNA"/>
</dbReference>
<dbReference type="Proteomes" id="UP000298663">
    <property type="component" value="Chromosome X"/>
</dbReference>
<dbReference type="EMBL" id="AZBU02000001">
    <property type="protein sequence ID" value="TMS38255.1"/>
    <property type="molecule type" value="Genomic_DNA"/>
</dbReference>
<proteinExistence type="predicted"/>